<comment type="caution">
    <text evidence="1">The sequence shown here is derived from an EMBL/GenBank/DDBJ whole genome shotgun (WGS) entry which is preliminary data.</text>
</comment>
<protein>
    <submittedName>
        <fullName evidence="1">Uncharacterized protein</fullName>
    </submittedName>
</protein>
<dbReference type="Proteomes" id="UP000541185">
    <property type="component" value="Unassembled WGS sequence"/>
</dbReference>
<gene>
    <name evidence="1" type="ORF">HHL11_08380</name>
</gene>
<accession>A0A848H588</accession>
<proteinExistence type="predicted"/>
<sequence length="73" mass="8719">MKILRGACADCEFAELERVPRKLWMRLLLPPLRHYYCNQCRQNVLARKDVVEVKRWMTSTLKDFSKDTKQHPG</sequence>
<dbReference type="RefSeq" id="WP_169417950.1">
    <property type="nucleotide sequence ID" value="NZ_JABBFX010000001.1"/>
</dbReference>
<keyword evidence="2" id="KW-1185">Reference proteome</keyword>
<organism evidence="1 2">
    <name type="scientific">Ramlibacter agri</name>
    <dbReference type="NCBI Taxonomy" id="2728837"/>
    <lineage>
        <taxon>Bacteria</taxon>
        <taxon>Pseudomonadati</taxon>
        <taxon>Pseudomonadota</taxon>
        <taxon>Betaproteobacteria</taxon>
        <taxon>Burkholderiales</taxon>
        <taxon>Comamonadaceae</taxon>
        <taxon>Ramlibacter</taxon>
    </lineage>
</organism>
<evidence type="ECO:0000313" key="1">
    <source>
        <dbReference type="EMBL" id="NML43763.1"/>
    </source>
</evidence>
<dbReference type="EMBL" id="JABBFX010000001">
    <property type="protein sequence ID" value="NML43763.1"/>
    <property type="molecule type" value="Genomic_DNA"/>
</dbReference>
<evidence type="ECO:0000313" key="2">
    <source>
        <dbReference type="Proteomes" id="UP000541185"/>
    </source>
</evidence>
<name>A0A848H588_9BURK</name>
<dbReference type="AlphaFoldDB" id="A0A848H588"/>
<reference evidence="1 2" key="1">
    <citation type="submission" date="2020-04" db="EMBL/GenBank/DDBJ databases">
        <title>Ramlibacter sp. G-1-2-2 isolated from soil.</title>
        <authorList>
            <person name="Dahal R.H."/>
        </authorList>
    </citation>
    <scope>NUCLEOTIDE SEQUENCE [LARGE SCALE GENOMIC DNA]</scope>
    <source>
        <strain evidence="1 2">G-1-2-2</strain>
    </source>
</reference>